<dbReference type="SUPFAM" id="SSF88946">
    <property type="entry name" value="Sigma2 domain of RNA polymerase sigma factors"/>
    <property type="match status" value="1"/>
</dbReference>
<evidence type="ECO:0000256" key="5">
    <source>
        <dbReference type="ARBA" id="ARBA00023163"/>
    </source>
</evidence>
<gene>
    <name evidence="7" type="ordered locus">MLP_27930</name>
</gene>
<dbReference type="SUPFAM" id="SSF88659">
    <property type="entry name" value="Sigma3 and sigma4 domains of RNA polymerase sigma factors"/>
    <property type="match status" value="1"/>
</dbReference>
<dbReference type="InterPro" id="IPR013324">
    <property type="entry name" value="RNA_pol_sigma_r3/r4-like"/>
</dbReference>
<dbReference type="InterPro" id="IPR013325">
    <property type="entry name" value="RNA_pol_sigma_r2"/>
</dbReference>
<dbReference type="GO" id="GO:0003677">
    <property type="term" value="F:DNA binding"/>
    <property type="evidence" value="ECO:0007669"/>
    <property type="project" value="UniProtKB-KW"/>
</dbReference>
<dbReference type="Proteomes" id="UP000007947">
    <property type="component" value="Chromosome"/>
</dbReference>
<dbReference type="eggNOG" id="COG1595">
    <property type="taxonomic scope" value="Bacteria"/>
</dbReference>
<dbReference type="InterPro" id="IPR014284">
    <property type="entry name" value="RNA_pol_sigma-70_dom"/>
</dbReference>
<evidence type="ECO:0000256" key="6">
    <source>
        <dbReference type="SAM" id="MobiDB-lite"/>
    </source>
</evidence>
<dbReference type="InterPro" id="IPR039425">
    <property type="entry name" value="RNA_pol_sigma-70-like"/>
</dbReference>
<dbReference type="Gene3D" id="1.10.1740.10">
    <property type="match status" value="1"/>
</dbReference>
<proteinExistence type="inferred from homology"/>
<protein>
    <submittedName>
        <fullName evidence="7">Putative RNA polymerase ECF subfamily sigma factor</fullName>
    </submittedName>
</protein>
<dbReference type="EMBL" id="AP012204">
    <property type="protein sequence ID" value="BAK35807.1"/>
    <property type="molecule type" value="Genomic_DNA"/>
</dbReference>
<dbReference type="PANTHER" id="PTHR43133">
    <property type="entry name" value="RNA POLYMERASE ECF-TYPE SIGMA FACTO"/>
    <property type="match status" value="1"/>
</dbReference>
<keyword evidence="3" id="KW-0731">Sigma factor</keyword>
<dbReference type="Gene3D" id="1.10.10.10">
    <property type="entry name" value="Winged helix-like DNA-binding domain superfamily/Winged helix DNA-binding domain"/>
    <property type="match status" value="1"/>
</dbReference>
<evidence type="ECO:0000256" key="3">
    <source>
        <dbReference type="ARBA" id="ARBA00023082"/>
    </source>
</evidence>
<organism evidence="7 8">
    <name type="scientific">Microlunatus phosphovorus (strain ATCC 700054 / DSM 10555 / JCM 9379 / NBRC 101784 / NCIMB 13414 / VKM Ac-1990 / NM-1)</name>
    <dbReference type="NCBI Taxonomy" id="1032480"/>
    <lineage>
        <taxon>Bacteria</taxon>
        <taxon>Bacillati</taxon>
        <taxon>Actinomycetota</taxon>
        <taxon>Actinomycetes</taxon>
        <taxon>Propionibacteriales</taxon>
        <taxon>Propionibacteriaceae</taxon>
        <taxon>Microlunatus</taxon>
    </lineage>
</organism>
<dbReference type="STRING" id="1032480.MLP_27930"/>
<reference evidence="7 8" key="1">
    <citation type="submission" date="2011-05" db="EMBL/GenBank/DDBJ databases">
        <title>Whole genome sequence of Microlunatus phosphovorus NM-1.</title>
        <authorList>
            <person name="Hosoyama A."/>
            <person name="Sasaki K."/>
            <person name="Harada T."/>
            <person name="Igarashi R."/>
            <person name="Kawakoshi A."/>
            <person name="Sasagawa M."/>
            <person name="Fukada J."/>
            <person name="Nakamura S."/>
            <person name="Katano Y."/>
            <person name="Hanada S."/>
            <person name="Kamagata Y."/>
            <person name="Nakamura N."/>
            <person name="Yamazaki S."/>
            <person name="Fujita N."/>
        </authorList>
    </citation>
    <scope>NUCLEOTIDE SEQUENCE [LARGE SCALE GENOMIC DNA]</scope>
    <source>
        <strain evidence="8">ATCC 700054 / DSM 10555 / JCM 9379 / NBRC 101784 / NCIMB 13414 / VKM Ac-1990 / NM-1</strain>
    </source>
</reference>
<evidence type="ECO:0000313" key="7">
    <source>
        <dbReference type="EMBL" id="BAK35807.1"/>
    </source>
</evidence>
<keyword evidence="8" id="KW-1185">Reference proteome</keyword>
<name>F5XID8_MICPN</name>
<evidence type="ECO:0000256" key="4">
    <source>
        <dbReference type="ARBA" id="ARBA00023125"/>
    </source>
</evidence>
<dbReference type="HOGENOM" id="CLU_110231_0_0_11"/>
<keyword evidence="4" id="KW-0238">DNA-binding</keyword>
<evidence type="ECO:0000256" key="1">
    <source>
        <dbReference type="ARBA" id="ARBA00010641"/>
    </source>
</evidence>
<dbReference type="NCBIfam" id="TIGR02937">
    <property type="entry name" value="sigma70-ECF"/>
    <property type="match status" value="1"/>
</dbReference>
<keyword evidence="2" id="KW-0805">Transcription regulation</keyword>
<evidence type="ECO:0000256" key="2">
    <source>
        <dbReference type="ARBA" id="ARBA00023015"/>
    </source>
</evidence>
<dbReference type="InterPro" id="IPR036388">
    <property type="entry name" value="WH-like_DNA-bd_sf"/>
</dbReference>
<dbReference type="KEGG" id="mph:MLP_27930"/>
<sequence>MRHQEVMKFDQGAPGIASQLRMRARSRRQDSGALPDRAKRDGIMAIVNPTTPELEDLAPEESWVSELNGSGPSRHVAQRNLHDLLVRSTRHQVWRLRHQLPGAGEGDLEDLAQQAADDALIAVLAKLDTFEGRSRFSTWVYKFGLLHAGVAVRRQAWRHREVALPDTLDSFDPGSSPEAIVQANDLSRAVRDLVASGLTPHQRRVTLALLVEQVPIDVLAERLGTNRNALYKTLHDARQRLRTGLIIAGYLDGSSTRSAS</sequence>
<dbReference type="AlphaFoldDB" id="F5XID8"/>
<dbReference type="GO" id="GO:0006352">
    <property type="term" value="P:DNA-templated transcription initiation"/>
    <property type="evidence" value="ECO:0007669"/>
    <property type="project" value="InterPro"/>
</dbReference>
<feature type="region of interest" description="Disordered" evidence="6">
    <location>
        <begin position="1"/>
        <end position="38"/>
    </location>
</feature>
<evidence type="ECO:0000313" key="8">
    <source>
        <dbReference type="Proteomes" id="UP000007947"/>
    </source>
</evidence>
<accession>F5XID8</accession>
<dbReference type="GO" id="GO:0016987">
    <property type="term" value="F:sigma factor activity"/>
    <property type="evidence" value="ECO:0007669"/>
    <property type="project" value="UniProtKB-KW"/>
</dbReference>
<dbReference type="PANTHER" id="PTHR43133:SF8">
    <property type="entry name" value="RNA POLYMERASE SIGMA FACTOR HI_1459-RELATED"/>
    <property type="match status" value="1"/>
</dbReference>
<keyword evidence="5" id="KW-0804">Transcription</keyword>
<comment type="similarity">
    <text evidence="1">Belongs to the sigma-70 factor family. ECF subfamily.</text>
</comment>